<organism evidence="1 2">
    <name type="scientific">Physocladia obscura</name>
    <dbReference type="NCBI Taxonomy" id="109957"/>
    <lineage>
        <taxon>Eukaryota</taxon>
        <taxon>Fungi</taxon>
        <taxon>Fungi incertae sedis</taxon>
        <taxon>Chytridiomycota</taxon>
        <taxon>Chytridiomycota incertae sedis</taxon>
        <taxon>Chytridiomycetes</taxon>
        <taxon>Chytridiales</taxon>
        <taxon>Chytriomycetaceae</taxon>
        <taxon>Physocladia</taxon>
    </lineage>
</organism>
<evidence type="ECO:0000313" key="1">
    <source>
        <dbReference type="EMBL" id="KAJ3121669.1"/>
    </source>
</evidence>
<protein>
    <submittedName>
        <fullName evidence="1">Uncharacterized protein</fullName>
    </submittedName>
</protein>
<proteinExistence type="predicted"/>
<accession>A0AAD5SZZ4</accession>
<reference evidence="1" key="1">
    <citation type="submission" date="2020-05" db="EMBL/GenBank/DDBJ databases">
        <title>Phylogenomic resolution of chytrid fungi.</title>
        <authorList>
            <person name="Stajich J.E."/>
            <person name="Amses K."/>
            <person name="Simmons R."/>
            <person name="Seto K."/>
            <person name="Myers J."/>
            <person name="Bonds A."/>
            <person name="Quandt C.A."/>
            <person name="Barry K."/>
            <person name="Liu P."/>
            <person name="Grigoriev I."/>
            <person name="Longcore J.E."/>
            <person name="James T.Y."/>
        </authorList>
    </citation>
    <scope>NUCLEOTIDE SEQUENCE</scope>
    <source>
        <strain evidence="1">JEL0513</strain>
    </source>
</reference>
<comment type="caution">
    <text evidence="1">The sequence shown here is derived from an EMBL/GenBank/DDBJ whole genome shotgun (WGS) entry which is preliminary data.</text>
</comment>
<feature type="non-terminal residue" evidence="1">
    <location>
        <position position="66"/>
    </location>
</feature>
<dbReference type="EMBL" id="JADGJH010000863">
    <property type="protein sequence ID" value="KAJ3121669.1"/>
    <property type="molecule type" value="Genomic_DNA"/>
</dbReference>
<gene>
    <name evidence="1" type="ORF">HK100_012277</name>
</gene>
<sequence length="66" mass="7564">MLHNLADELQRGSKHLETMFLIDMSSSMTVDPHKCGIGPDNVRRVHDQPCNVDLVKNLVQRLLKHM</sequence>
<evidence type="ECO:0000313" key="2">
    <source>
        <dbReference type="Proteomes" id="UP001211907"/>
    </source>
</evidence>
<keyword evidence="2" id="KW-1185">Reference proteome</keyword>
<dbReference type="Proteomes" id="UP001211907">
    <property type="component" value="Unassembled WGS sequence"/>
</dbReference>
<name>A0AAD5SZZ4_9FUNG</name>
<dbReference type="AlphaFoldDB" id="A0AAD5SZZ4"/>